<protein>
    <recommendedName>
        <fullName evidence="7">G-protein coupled receptors family 1 profile domain-containing protein</fullName>
    </recommendedName>
</protein>
<organism evidence="8 9">
    <name type="scientific">Ridgeia piscesae</name>
    <name type="common">Tubeworm</name>
    <dbReference type="NCBI Taxonomy" id="27915"/>
    <lineage>
        <taxon>Eukaryota</taxon>
        <taxon>Metazoa</taxon>
        <taxon>Spiralia</taxon>
        <taxon>Lophotrochozoa</taxon>
        <taxon>Annelida</taxon>
        <taxon>Polychaeta</taxon>
        <taxon>Sedentaria</taxon>
        <taxon>Canalipalpata</taxon>
        <taxon>Sabellida</taxon>
        <taxon>Siboglinidae</taxon>
        <taxon>Ridgeia</taxon>
    </lineage>
</organism>
<evidence type="ECO:0000256" key="5">
    <source>
        <dbReference type="RuleBase" id="RU000688"/>
    </source>
</evidence>
<dbReference type="GO" id="GO:0004930">
    <property type="term" value="F:G protein-coupled receptor activity"/>
    <property type="evidence" value="ECO:0007669"/>
    <property type="project" value="UniProtKB-KW"/>
</dbReference>
<dbReference type="InterPro" id="IPR052954">
    <property type="entry name" value="GPCR-Ligand_Int"/>
</dbReference>
<evidence type="ECO:0000256" key="3">
    <source>
        <dbReference type="ARBA" id="ARBA00022989"/>
    </source>
</evidence>
<evidence type="ECO:0000256" key="1">
    <source>
        <dbReference type="ARBA" id="ARBA00004370"/>
    </source>
</evidence>
<keyword evidence="2 5" id="KW-0812">Transmembrane</keyword>
<evidence type="ECO:0000313" key="8">
    <source>
        <dbReference type="EMBL" id="KAK2191108.1"/>
    </source>
</evidence>
<dbReference type="InterPro" id="IPR000276">
    <property type="entry name" value="GPCR_Rhodpsn"/>
</dbReference>
<keyword evidence="9" id="KW-1185">Reference proteome</keyword>
<evidence type="ECO:0000256" key="6">
    <source>
        <dbReference type="SAM" id="Phobius"/>
    </source>
</evidence>
<evidence type="ECO:0000259" key="7">
    <source>
        <dbReference type="PROSITE" id="PS50262"/>
    </source>
</evidence>
<evidence type="ECO:0000256" key="2">
    <source>
        <dbReference type="ARBA" id="ARBA00022692"/>
    </source>
</evidence>
<gene>
    <name evidence="8" type="ORF">NP493_61g04021</name>
</gene>
<dbReference type="Gene3D" id="1.20.1070.10">
    <property type="entry name" value="Rhodopsin 7-helix transmembrane proteins"/>
    <property type="match status" value="1"/>
</dbReference>
<feature type="transmembrane region" description="Helical" evidence="6">
    <location>
        <begin position="124"/>
        <end position="146"/>
    </location>
</feature>
<dbReference type="GO" id="GO:0016020">
    <property type="term" value="C:membrane"/>
    <property type="evidence" value="ECO:0007669"/>
    <property type="project" value="UniProtKB-SubCell"/>
</dbReference>
<accession>A0AAD9UIT5</accession>
<dbReference type="PROSITE" id="PS50262">
    <property type="entry name" value="G_PROTEIN_RECEP_F1_2"/>
    <property type="match status" value="1"/>
</dbReference>
<feature type="domain" description="G-protein coupled receptors family 1 profile" evidence="7">
    <location>
        <begin position="104"/>
        <end position="384"/>
    </location>
</feature>
<comment type="similarity">
    <text evidence="5">Belongs to the G-protein coupled receptor 1 family.</text>
</comment>
<name>A0AAD9UIT5_RIDPI</name>
<dbReference type="PANTHER" id="PTHR46641">
    <property type="entry name" value="FMRFAMIDE RECEPTOR-RELATED"/>
    <property type="match status" value="1"/>
</dbReference>
<keyword evidence="5" id="KW-0675">Receptor</keyword>
<proteinExistence type="inferred from homology"/>
<dbReference type="CDD" id="cd14978">
    <property type="entry name" value="7tmA_FMRFamide_R-like"/>
    <property type="match status" value="1"/>
</dbReference>
<dbReference type="Proteomes" id="UP001209878">
    <property type="component" value="Unassembled WGS sequence"/>
</dbReference>
<feature type="transmembrane region" description="Helical" evidence="6">
    <location>
        <begin position="89"/>
        <end position="112"/>
    </location>
</feature>
<keyword evidence="5" id="KW-0297">G-protein coupled receptor</keyword>
<dbReference type="Pfam" id="PF00001">
    <property type="entry name" value="7tm_1"/>
    <property type="match status" value="1"/>
</dbReference>
<dbReference type="PROSITE" id="PS00237">
    <property type="entry name" value="G_PROTEIN_RECEP_F1_1"/>
    <property type="match status" value="1"/>
</dbReference>
<feature type="transmembrane region" description="Helical" evidence="6">
    <location>
        <begin position="262"/>
        <end position="281"/>
    </location>
</feature>
<evidence type="ECO:0000256" key="4">
    <source>
        <dbReference type="ARBA" id="ARBA00023136"/>
    </source>
</evidence>
<dbReference type="PRINTS" id="PR00237">
    <property type="entry name" value="GPCRRHODOPSN"/>
</dbReference>
<dbReference type="AlphaFoldDB" id="A0AAD9UIT5"/>
<dbReference type="SUPFAM" id="SSF81321">
    <property type="entry name" value="Family A G protein-coupled receptor-like"/>
    <property type="match status" value="1"/>
</dbReference>
<comment type="caution">
    <text evidence="8">The sequence shown here is derived from an EMBL/GenBank/DDBJ whole genome shotgun (WGS) entry which is preliminary data.</text>
</comment>
<reference evidence="8" key="1">
    <citation type="journal article" date="2023" name="Mol. Biol. Evol.">
        <title>Third-Generation Sequencing Reveals the Adaptive Role of the Epigenome in Three Deep-Sea Polychaetes.</title>
        <authorList>
            <person name="Perez M."/>
            <person name="Aroh O."/>
            <person name="Sun Y."/>
            <person name="Lan Y."/>
            <person name="Juniper S.K."/>
            <person name="Young C.R."/>
            <person name="Angers B."/>
            <person name="Qian P.Y."/>
        </authorList>
    </citation>
    <scope>NUCLEOTIDE SEQUENCE</scope>
    <source>
        <strain evidence="8">R07B-5</strain>
    </source>
</reference>
<keyword evidence="3 6" id="KW-1133">Transmembrane helix</keyword>
<dbReference type="InterPro" id="IPR017452">
    <property type="entry name" value="GPCR_Rhodpsn_7TM"/>
</dbReference>
<feature type="transmembrane region" description="Helical" evidence="6">
    <location>
        <begin position="207"/>
        <end position="226"/>
    </location>
</feature>
<dbReference type="PANTHER" id="PTHR46641:SF25">
    <property type="entry name" value="CNMAMIDE RECEPTOR-RELATED"/>
    <property type="match status" value="1"/>
</dbReference>
<feature type="transmembrane region" description="Helical" evidence="6">
    <location>
        <begin position="321"/>
        <end position="349"/>
    </location>
</feature>
<keyword evidence="4 6" id="KW-0472">Membrane</keyword>
<dbReference type="EMBL" id="JAODUO010000060">
    <property type="protein sequence ID" value="KAK2191108.1"/>
    <property type="molecule type" value="Genomic_DNA"/>
</dbReference>
<evidence type="ECO:0000313" key="9">
    <source>
        <dbReference type="Proteomes" id="UP001209878"/>
    </source>
</evidence>
<comment type="subcellular location">
    <subcellularLocation>
        <location evidence="1">Membrane</location>
    </subcellularLocation>
</comment>
<sequence>MSTWQYHTNALESLLSSAINEATGMLNVTAFLQLLNTLPDGKRRQLFSQVGVADETGLLAKYDPALSGVEDSLERQLMQYDEYKLHKLLLLYVPPILLIVGTIGNLFSFVVLMMPPMRRVSTYLYVAALSVTDTLVLLVGLLRVWVAELQGYDIQNIADWTCKTINVLGYTVSDYSVWLIIAMTVERYVAVCHPLKAASFCSRTRAVKVMLFLFCLMLALNLHFFWTTQIRLYKHGGESIPQCNGAAGYQTLVVLVWPWVDAAVYSFLPFVVIMFLNVRIIRRVLAALSKRRSLSHPHAEGKIASPVGSTRRSGGESSTRLTVMLLCISFTFLAMTLPVNIVLIATGFWNKSEFDVARAAKFKLVRTITELLMYANHSSNFFLYCATGQKFRRQICLLLCRRWRHPVALDSIYKSAHARNSRFSNSDNECKDVCAVWPTQKNCEYELVRTRSSHMSNNCH</sequence>
<keyword evidence="5" id="KW-0807">Transducer</keyword>